<sequence>IVDLTQFEISEFLGSHTIDIYAINGDGSVVSISRELTSTIEEDKGKISRDYPDEAIVYVDYPSIGEVVSGTVVIRGWAANPGRSDTRVVEASPILWDGTNRYFSDFSSTYYSQRPDVAEYYDDPNLEYTGWAYTFDTTAIPNGTYDVVIESWEFEYDPEDPETGAFTQIDYSLDTYGQITIQN</sequence>
<dbReference type="EMBL" id="BART01008751">
    <property type="protein sequence ID" value="GAG57600.1"/>
    <property type="molecule type" value="Genomic_DNA"/>
</dbReference>
<evidence type="ECO:0000313" key="1">
    <source>
        <dbReference type="EMBL" id="GAG57600.1"/>
    </source>
</evidence>
<reference evidence="1" key="1">
    <citation type="journal article" date="2014" name="Front. Microbiol.">
        <title>High frequency of phylogenetically diverse reductive dehalogenase-homologous genes in deep subseafloor sedimentary metagenomes.</title>
        <authorList>
            <person name="Kawai M."/>
            <person name="Futagami T."/>
            <person name="Toyoda A."/>
            <person name="Takaki Y."/>
            <person name="Nishi S."/>
            <person name="Hori S."/>
            <person name="Arai W."/>
            <person name="Tsubouchi T."/>
            <person name="Morono Y."/>
            <person name="Uchiyama I."/>
            <person name="Ito T."/>
            <person name="Fujiyama A."/>
            <person name="Inagaki F."/>
            <person name="Takami H."/>
        </authorList>
    </citation>
    <scope>NUCLEOTIDE SEQUENCE</scope>
    <source>
        <strain evidence="1">Expedition CK06-06</strain>
    </source>
</reference>
<organism evidence="1">
    <name type="scientific">marine sediment metagenome</name>
    <dbReference type="NCBI Taxonomy" id="412755"/>
    <lineage>
        <taxon>unclassified sequences</taxon>
        <taxon>metagenomes</taxon>
        <taxon>ecological metagenomes</taxon>
    </lineage>
</organism>
<protein>
    <submittedName>
        <fullName evidence="1">Uncharacterized protein</fullName>
    </submittedName>
</protein>
<accession>X0YN92</accession>
<gene>
    <name evidence="1" type="ORF">S01H4_19599</name>
</gene>
<dbReference type="AlphaFoldDB" id="X0YN92"/>
<proteinExistence type="predicted"/>
<feature type="non-terminal residue" evidence="1">
    <location>
        <position position="1"/>
    </location>
</feature>
<name>X0YN92_9ZZZZ</name>
<comment type="caution">
    <text evidence="1">The sequence shown here is derived from an EMBL/GenBank/DDBJ whole genome shotgun (WGS) entry which is preliminary data.</text>
</comment>